<dbReference type="CDD" id="cd00081">
    <property type="entry name" value="Hint"/>
    <property type="match status" value="1"/>
</dbReference>
<gene>
    <name evidence="3" type="ORF">PLANPX_5494</name>
</gene>
<keyword evidence="1" id="KW-0732">Signal</keyword>
<evidence type="ECO:0000313" key="4">
    <source>
        <dbReference type="Proteomes" id="UP000326837"/>
    </source>
</evidence>
<evidence type="ECO:0000313" key="3">
    <source>
        <dbReference type="EMBL" id="BBO35882.1"/>
    </source>
</evidence>
<protein>
    <recommendedName>
        <fullName evidence="2">Hint domain-containing protein</fullName>
    </recommendedName>
</protein>
<dbReference type="SMART" id="SM00306">
    <property type="entry name" value="HintN"/>
    <property type="match status" value="1"/>
</dbReference>
<accession>A0A5K7XIH7</accession>
<dbReference type="Gene3D" id="1.25.10.10">
    <property type="entry name" value="Leucine-rich Repeat Variant"/>
    <property type="match status" value="1"/>
</dbReference>
<evidence type="ECO:0000259" key="2">
    <source>
        <dbReference type="SMART" id="SM00306"/>
    </source>
</evidence>
<dbReference type="KEGG" id="lpav:PLANPX_5494"/>
<dbReference type="Pfam" id="PF07591">
    <property type="entry name" value="PT-HINT"/>
    <property type="match status" value="1"/>
</dbReference>
<dbReference type="EMBL" id="AP021861">
    <property type="protein sequence ID" value="BBO35882.1"/>
    <property type="molecule type" value="Genomic_DNA"/>
</dbReference>
<proteinExistence type="predicted"/>
<organism evidence="3 4">
    <name type="scientific">Lacipirellula parvula</name>
    <dbReference type="NCBI Taxonomy" id="2650471"/>
    <lineage>
        <taxon>Bacteria</taxon>
        <taxon>Pseudomonadati</taxon>
        <taxon>Planctomycetota</taxon>
        <taxon>Planctomycetia</taxon>
        <taxon>Pirellulales</taxon>
        <taxon>Lacipirellulaceae</taxon>
        <taxon>Lacipirellula</taxon>
    </lineage>
</organism>
<dbReference type="InterPro" id="IPR011989">
    <property type="entry name" value="ARM-like"/>
</dbReference>
<dbReference type="InterPro" id="IPR036844">
    <property type="entry name" value="Hint_dom_sf"/>
</dbReference>
<reference evidence="4" key="1">
    <citation type="submission" date="2019-10" db="EMBL/GenBank/DDBJ databases">
        <title>Lacipirellula parvula gen. nov., sp. nov., representing a lineage of planctomycetes widespread in freshwater anoxic habitats, and description of the family Lacipirellulaceae.</title>
        <authorList>
            <person name="Dedysh S.N."/>
            <person name="Kulichevskaya I.S."/>
            <person name="Beletsky A.V."/>
            <person name="Rakitin A.L."/>
            <person name="Mardanov A.V."/>
            <person name="Ivanova A.A."/>
            <person name="Saltykova V.X."/>
            <person name="Rijpstra W.I.C."/>
            <person name="Sinninghe Damste J.S."/>
            <person name="Ravin N.V."/>
        </authorList>
    </citation>
    <scope>NUCLEOTIDE SEQUENCE [LARGE SCALE GENOMIC DNA]</scope>
    <source>
        <strain evidence="4">PX69</strain>
    </source>
</reference>
<dbReference type="InterPro" id="IPR006141">
    <property type="entry name" value="Intein_N"/>
</dbReference>
<dbReference type="AlphaFoldDB" id="A0A5K7XIH7"/>
<evidence type="ECO:0000256" key="1">
    <source>
        <dbReference type="SAM" id="SignalP"/>
    </source>
</evidence>
<feature type="signal peptide" evidence="1">
    <location>
        <begin position="1"/>
        <end position="27"/>
    </location>
</feature>
<name>A0A5K7XIH7_9BACT</name>
<dbReference type="GO" id="GO:0016539">
    <property type="term" value="P:intein-mediated protein splicing"/>
    <property type="evidence" value="ECO:0007669"/>
    <property type="project" value="InterPro"/>
</dbReference>
<dbReference type="PROSITE" id="PS50817">
    <property type="entry name" value="INTEIN_N_TER"/>
    <property type="match status" value="1"/>
</dbReference>
<keyword evidence="4" id="KW-1185">Reference proteome</keyword>
<dbReference type="Gene3D" id="2.170.16.10">
    <property type="entry name" value="Hedgehog/Intein (Hint) domain"/>
    <property type="match status" value="1"/>
</dbReference>
<feature type="chain" id="PRO_5024871013" description="Hint domain-containing protein" evidence="1">
    <location>
        <begin position="28"/>
        <end position="645"/>
    </location>
</feature>
<dbReference type="SUPFAM" id="SSF51294">
    <property type="entry name" value="Hedgehog/intein (Hint) domain"/>
    <property type="match status" value="1"/>
</dbReference>
<dbReference type="Proteomes" id="UP000326837">
    <property type="component" value="Chromosome"/>
</dbReference>
<feature type="domain" description="Hint" evidence="2">
    <location>
        <begin position="477"/>
        <end position="571"/>
    </location>
</feature>
<dbReference type="InterPro" id="IPR003587">
    <property type="entry name" value="Hint_dom_N"/>
</dbReference>
<sequence length="645" mass="71693">MSRMNCALRWSAAALCAMAGSQLVAIAGEVASRSNSADYPRNASRLVEQALTAGLAGDQQEKTNLLKRASSAEGDFAPARWQLGEIKFDGEWRTPAEVAKHVAADERWQKYEGLREGGVASIEEHVDLAEWCMRQGLTAEEKYHWANVILANPNHHLAQQRLGMREVRGRLYTQEWIDAETKRRDQAKREMDELKPKYLQFCREATGDLKVNREKGLTKLRAINDPAGIPALREAVRQTVRTDAGKKYDCELVLAMTAALAKMPEHAATIQLTGLAVYSKHAEVRRAAAAGLQSRQVTDYVPLLMQLLQAPVEVEVDVVAAPDGMVRMIETVSQQKPFYEAAEVRATNYEVEGALNRNKATTDPARVLSDNMRGANSRVKRTRSRVENQNAALAARNERVQEVLRIASGLNASGSLSEATEDVTHWWGAWQKHNELSYDSMDRVYESYLDETFVQFYEQAPPPSSNIVVESPQMQHCACFAPDTLVWKQSGPTPIELVRVGDLVLAKHPTTGELGYRPVLETTRGRMTQVLRVELPGESVVATLGHRFWVEGVGWRMAKELKAEMPLHTVRNAVLIKSLEQAEDMECCNLVVDEFHTFVIGQSQILVHDITCPQPTLAITPGLLPSTSRPDVVKSASNRLSAAGR</sequence>